<dbReference type="STRING" id="315423.SAMN04488020_11134"/>
<gene>
    <name evidence="1" type="ORF">PAM7066_03109</name>
</gene>
<dbReference type="EMBL" id="FWFV01000010">
    <property type="protein sequence ID" value="SLN62500.1"/>
    <property type="molecule type" value="Genomic_DNA"/>
</dbReference>
<keyword evidence="2" id="KW-1185">Reference proteome</keyword>
<evidence type="ECO:0000313" key="1">
    <source>
        <dbReference type="EMBL" id="SLN62500.1"/>
    </source>
</evidence>
<reference evidence="1 2" key="1">
    <citation type="submission" date="2017-03" db="EMBL/GenBank/DDBJ databases">
        <authorList>
            <person name="Afonso C.L."/>
            <person name="Miller P.J."/>
            <person name="Scott M.A."/>
            <person name="Spackman E."/>
            <person name="Goraichik I."/>
            <person name="Dimitrov K.M."/>
            <person name="Suarez D.L."/>
            <person name="Swayne D.E."/>
        </authorList>
    </citation>
    <scope>NUCLEOTIDE SEQUENCE [LARGE SCALE GENOMIC DNA]</scope>
    <source>
        <strain evidence="1 2">CECT 7066</strain>
    </source>
</reference>
<evidence type="ECO:0000313" key="2">
    <source>
        <dbReference type="Proteomes" id="UP000193870"/>
    </source>
</evidence>
<sequence length="63" mass="6885">MKSPNTARGARAFHVTSTATVVRATDVTYGACYASPAEARFYWDRLSNSIQPLTLHLGSVCHE</sequence>
<name>A0A1Y5TI07_9RHOB</name>
<dbReference type="AlphaFoldDB" id="A0A1Y5TI07"/>
<dbReference type="Proteomes" id="UP000193870">
    <property type="component" value="Unassembled WGS sequence"/>
</dbReference>
<protein>
    <submittedName>
        <fullName evidence="1">Uncharacterized protein</fullName>
    </submittedName>
</protein>
<proteinExistence type="predicted"/>
<accession>A0A1Y5TI07</accession>
<organism evidence="1 2">
    <name type="scientific">Palleronia marisminoris</name>
    <dbReference type="NCBI Taxonomy" id="315423"/>
    <lineage>
        <taxon>Bacteria</taxon>
        <taxon>Pseudomonadati</taxon>
        <taxon>Pseudomonadota</taxon>
        <taxon>Alphaproteobacteria</taxon>
        <taxon>Rhodobacterales</taxon>
        <taxon>Roseobacteraceae</taxon>
        <taxon>Palleronia</taxon>
    </lineage>
</organism>